<dbReference type="OrthoDB" id="4777826at2759"/>
<reference evidence="1" key="2">
    <citation type="submission" date="2022-07" db="EMBL/GenBank/DDBJ databases">
        <authorList>
            <person name="Goncalves M.F.M."/>
            <person name="Hilario S."/>
            <person name="Van De Peer Y."/>
            <person name="Esteves A.C."/>
            <person name="Alves A."/>
        </authorList>
    </citation>
    <scope>NUCLEOTIDE SEQUENCE</scope>
    <source>
        <strain evidence="1">MUM 19.33</strain>
    </source>
</reference>
<name>A0A9P9XY40_9HYPO</name>
<comment type="caution">
    <text evidence="1">The sequence shown here is derived from an EMBL/GenBank/DDBJ whole genome shotgun (WGS) entry which is preliminary data.</text>
</comment>
<reference evidence="1" key="1">
    <citation type="journal article" date="2021" name="J Fungi (Basel)">
        <title>Genomic and Metabolomic Analyses of the Marine Fungus Emericellopsis cladophorae: Insights into Saltwater Adaptability Mechanisms and Its Biosynthetic Potential.</title>
        <authorList>
            <person name="Goncalves M.F.M."/>
            <person name="Hilario S."/>
            <person name="Van de Peer Y."/>
            <person name="Esteves A.C."/>
            <person name="Alves A."/>
        </authorList>
    </citation>
    <scope>NUCLEOTIDE SEQUENCE</scope>
    <source>
        <strain evidence="1">MUM 19.33</strain>
    </source>
</reference>
<gene>
    <name evidence="1" type="ORF">J7T54_003769</name>
</gene>
<evidence type="ECO:0000313" key="2">
    <source>
        <dbReference type="Proteomes" id="UP001055219"/>
    </source>
</evidence>
<dbReference type="Proteomes" id="UP001055219">
    <property type="component" value="Unassembled WGS sequence"/>
</dbReference>
<sequence length="109" mass="12119">MASENETLVKKGKSGTWDNIDVFRELSIVFYNRLDSGGGLTPEFKASVAAYLGGCGHDMSRVLTKWDEKTHEDILIEVFHSITISQSDLTKIMEGLHSKGHTFSESALR</sequence>
<accession>A0A9P9XY40</accession>
<organism evidence="1 2">
    <name type="scientific">Emericellopsis cladophorae</name>
    <dbReference type="NCBI Taxonomy" id="2686198"/>
    <lineage>
        <taxon>Eukaryota</taxon>
        <taxon>Fungi</taxon>
        <taxon>Dikarya</taxon>
        <taxon>Ascomycota</taxon>
        <taxon>Pezizomycotina</taxon>
        <taxon>Sordariomycetes</taxon>
        <taxon>Hypocreomycetidae</taxon>
        <taxon>Hypocreales</taxon>
        <taxon>Bionectriaceae</taxon>
        <taxon>Emericellopsis</taxon>
    </lineage>
</organism>
<keyword evidence="2" id="KW-1185">Reference proteome</keyword>
<proteinExistence type="predicted"/>
<dbReference type="GeneID" id="75830264"/>
<protein>
    <submittedName>
        <fullName evidence="1">Uncharacterized protein</fullName>
    </submittedName>
</protein>
<dbReference type="RefSeq" id="XP_051360701.1">
    <property type="nucleotide sequence ID" value="XM_051508239.1"/>
</dbReference>
<dbReference type="AlphaFoldDB" id="A0A9P9XY40"/>
<dbReference type="EMBL" id="JAGIXG020000041">
    <property type="protein sequence ID" value="KAI6779845.1"/>
    <property type="molecule type" value="Genomic_DNA"/>
</dbReference>
<evidence type="ECO:0000313" key="1">
    <source>
        <dbReference type="EMBL" id="KAI6779845.1"/>
    </source>
</evidence>